<evidence type="ECO:0000256" key="2">
    <source>
        <dbReference type="ARBA" id="ARBA00004954"/>
    </source>
</evidence>
<dbReference type="PIRSF" id="PIRSF000414">
    <property type="entry name" value="AICARFT_IMPCHas"/>
    <property type="match status" value="1"/>
</dbReference>
<reference evidence="9" key="1">
    <citation type="submission" date="2018-05" db="EMBL/GenBank/DDBJ databases">
        <authorList>
            <person name="Lanie J.A."/>
            <person name="Ng W.-L."/>
            <person name="Kazmierczak K.M."/>
            <person name="Andrzejewski T.M."/>
            <person name="Davidsen T.M."/>
            <person name="Wayne K.J."/>
            <person name="Tettelin H."/>
            <person name="Glass J.I."/>
            <person name="Rusch D."/>
            <person name="Podicherti R."/>
            <person name="Tsui H.-C.T."/>
            <person name="Winkler M.E."/>
        </authorList>
    </citation>
    <scope>NUCLEOTIDE SEQUENCE</scope>
</reference>
<proteinExistence type="inferred from homology"/>
<keyword evidence="5" id="KW-0658">Purine biosynthesis</keyword>
<dbReference type="Gene3D" id="3.40.140.20">
    <property type="match status" value="2"/>
</dbReference>
<dbReference type="SUPFAM" id="SSF53927">
    <property type="entry name" value="Cytidine deaminase-like"/>
    <property type="match status" value="1"/>
</dbReference>
<comment type="pathway">
    <text evidence="2">Purine metabolism; IMP biosynthesis via de novo pathway; 5-formamido-1-(5-phospho-D-ribosyl)imidazole-4-carboxamide from 5-amino-1-(5-phospho-D-ribosyl)imidazole-4-carboxamide (10-formyl THF route): step 1/1.</text>
</comment>
<protein>
    <recommendedName>
        <fullName evidence="8">MGS-like domain-containing protein</fullName>
    </recommendedName>
</protein>
<feature type="domain" description="MGS-like" evidence="8">
    <location>
        <begin position="8"/>
        <end position="155"/>
    </location>
</feature>
<evidence type="ECO:0000256" key="5">
    <source>
        <dbReference type="ARBA" id="ARBA00022755"/>
    </source>
</evidence>
<dbReference type="FunFam" id="3.40.50.1380:FF:000001">
    <property type="entry name" value="Bifunctional purine biosynthesis protein PurH"/>
    <property type="match status" value="1"/>
</dbReference>
<evidence type="ECO:0000256" key="1">
    <source>
        <dbReference type="ARBA" id="ARBA00004844"/>
    </source>
</evidence>
<dbReference type="InterPro" id="IPR036914">
    <property type="entry name" value="MGS-like_dom_sf"/>
</dbReference>
<dbReference type="FunFam" id="3.40.140.20:FF:000002">
    <property type="entry name" value="Bifunctional purine biosynthesis protein PurH"/>
    <property type="match status" value="1"/>
</dbReference>
<name>A0A381YNI1_9ZZZZ</name>
<dbReference type="GO" id="GO:0003937">
    <property type="term" value="F:IMP cyclohydrolase activity"/>
    <property type="evidence" value="ECO:0007669"/>
    <property type="project" value="InterPro"/>
</dbReference>
<dbReference type="CDD" id="cd01421">
    <property type="entry name" value="IMPCH"/>
    <property type="match status" value="1"/>
</dbReference>
<dbReference type="NCBIfam" id="NF002049">
    <property type="entry name" value="PRK00881.1"/>
    <property type="match status" value="1"/>
</dbReference>
<dbReference type="GO" id="GO:0005829">
    <property type="term" value="C:cytosol"/>
    <property type="evidence" value="ECO:0007669"/>
    <property type="project" value="TreeGrafter"/>
</dbReference>
<dbReference type="PANTHER" id="PTHR11692">
    <property type="entry name" value="BIFUNCTIONAL PURINE BIOSYNTHESIS PROTEIN PURH"/>
    <property type="match status" value="1"/>
</dbReference>
<dbReference type="Pfam" id="PF01808">
    <property type="entry name" value="AICARFT_IMPCHas"/>
    <property type="match status" value="1"/>
</dbReference>
<keyword evidence="6" id="KW-0378">Hydrolase</keyword>
<evidence type="ECO:0000256" key="6">
    <source>
        <dbReference type="ARBA" id="ARBA00022801"/>
    </source>
</evidence>
<dbReference type="NCBIfam" id="TIGR00355">
    <property type="entry name" value="purH"/>
    <property type="match status" value="1"/>
</dbReference>
<dbReference type="InterPro" id="IPR002695">
    <property type="entry name" value="PurH-like"/>
</dbReference>
<accession>A0A381YNI1</accession>
<dbReference type="UniPathway" id="UPA00074">
    <property type="reaction ID" value="UER00133"/>
</dbReference>
<gene>
    <name evidence="9" type="ORF">METZ01_LOCUS130967</name>
</gene>
<dbReference type="Pfam" id="PF02142">
    <property type="entry name" value="MGS"/>
    <property type="match status" value="1"/>
</dbReference>
<evidence type="ECO:0000259" key="8">
    <source>
        <dbReference type="PROSITE" id="PS51855"/>
    </source>
</evidence>
<comment type="similarity">
    <text evidence="3">Belongs to the PurH family.</text>
</comment>
<dbReference type="GO" id="GO:0006189">
    <property type="term" value="P:'de novo' IMP biosynthetic process"/>
    <property type="evidence" value="ECO:0007669"/>
    <property type="project" value="UniProtKB-UniPathway"/>
</dbReference>
<sequence length="454" mass="49434">MIDNPTLNKKPVKINRVLISVFDKTGAVELAKSLNNVGVEIVSTGGTSKALREANLPVVDVSDYTNFPEIMDGRVKTINPLVEGGILGLRDQHASDADNHNIKWIDLVVCNLYPFSETISREECDLALALENIDIGGPTMLRSAAKNVGWVCVVVDPADYSALTNELGSDGEVSFKTRKGFSAKAFGHTAQYDTIIHNYLKDKKLSDDFSLTYTKHSEMRYGENPHQKASAYQTPGDASNNILNATIHQGKKLSYNNIMDADAALNCLKEFDQTACVVVKHANPCGVAMGQDMLDVYNRAFNADSLSAFGGIIALNHTCTTDVAKEIANVFVEIIIAPNFSEEALRVLSKKKNVRVLEVGPIKGREKKLEVRNVDGGILVQETNIASLSLNDLKTVTQNKPTKQELETMLFGWKVLKHVKSNGILIVKDNATVGMGAGQVSRVDSVDIAIKKSG</sequence>
<dbReference type="SMART" id="SM00798">
    <property type="entry name" value="AICARFT_IMPCHas"/>
    <property type="match status" value="1"/>
</dbReference>
<evidence type="ECO:0000256" key="3">
    <source>
        <dbReference type="ARBA" id="ARBA00007667"/>
    </source>
</evidence>
<evidence type="ECO:0000313" key="9">
    <source>
        <dbReference type="EMBL" id="SVA78113.1"/>
    </source>
</evidence>
<comment type="pathway">
    <text evidence="1">Purine metabolism; IMP biosynthesis via de novo pathway; IMP from 5-formamido-1-(5-phospho-D-ribosyl)imidazole-4-carboxamide: step 1/1.</text>
</comment>
<dbReference type="InterPro" id="IPR024051">
    <property type="entry name" value="AICAR_Tfase_dup_dom_sf"/>
</dbReference>
<evidence type="ECO:0000256" key="7">
    <source>
        <dbReference type="ARBA" id="ARBA00023268"/>
    </source>
</evidence>
<dbReference type="GO" id="GO:0004643">
    <property type="term" value="F:phosphoribosylaminoimidazolecarboxamide formyltransferase activity"/>
    <property type="evidence" value="ECO:0007669"/>
    <property type="project" value="InterPro"/>
</dbReference>
<dbReference type="Gene3D" id="3.40.50.1380">
    <property type="entry name" value="Methylglyoxal synthase-like domain"/>
    <property type="match status" value="1"/>
</dbReference>
<dbReference type="AlphaFoldDB" id="A0A381YNI1"/>
<keyword evidence="4" id="KW-0808">Transferase</keyword>
<dbReference type="PANTHER" id="PTHR11692:SF0">
    <property type="entry name" value="BIFUNCTIONAL PURINE BIOSYNTHESIS PROTEIN ATIC"/>
    <property type="match status" value="1"/>
</dbReference>
<evidence type="ECO:0000256" key="4">
    <source>
        <dbReference type="ARBA" id="ARBA00022679"/>
    </source>
</evidence>
<dbReference type="SMART" id="SM00851">
    <property type="entry name" value="MGS"/>
    <property type="match status" value="1"/>
</dbReference>
<dbReference type="InterPro" id="IPR016193">
    <property type="entry name" value="Cytidine_deaminase-like"/>
</dbReference>
<keyword evidence="7" id="KW-0511">Multifunctional enzyme</keyword>
<dbReference type="EMBL" id="UINC01018569">
    <property type="protein sequence ID" value="SVA78113.1"/>
    <property type="molecule type" value="Genomic_DNA"/>
</dbReference>
<dbReference type="SUPFAM" id="SSF52335">
    <property type="entry name" value="Methylglyoxal synthase-like"/>
    <property type="match status" value="1"/>
</dbReference>
<feature type="non-terminal residue" evidence="9">
    <location>
        <position position="454"/>
    </location>
</feature>
<organism evidence="9">
    <name type="scientific">marine metagenome</name>
    <dbReference type="NCBI Taxonomy" id="408172"/>
    <lineage>
        <taxon>unclassified sequences</taxon>
        <taxon>metagenomes</taxon>
        <taxon>ecological metagenomes</taxon>
    </lineage>
</organism>
<dbReference type="InterPro" id="IPR011607">
    <property type="entry name" value="MGS-like_dom"/>
</dbReference>
<dbReference type="PROSITE" id="PS51855">
    <property type="entry name" value="MGS"/>
    <property type="match status" value="1"/>
</dbReference>